<reference evidence="2" key="1">
    <citation type="journal article" date="2007" name="PLoS Genet.">
        <title>Patterns and implications of gene gain and loss in the evolution of Prochlorococcus.</title>
        <authorList>
            <person name="Kettler G.C."/>
            <person name="Martiny A.C."/>
            <person name="Huang K."/>
            <person name="Zucker J."/>
            <person name="Coleman M.L."/>
            <person name="Rodrigue S."/>
            <person name="Chen F."/>
            <person name="Lapidus A."/>
            <person name="Ferriera S."/>
            <person name="Johnson J."/>
            <person name="Steglich C."/>
            <person name="Church G.M."/>
            <person name="Richardson P."/>
            <person name="Chisholm S.W."/>
        </authorList>
    </citation>
    <scope>NUCLEOTIDE SEQUENCE [LARGE SCALE GENOMIC DNA]</scope>
    <source>
        <strain evidence="2">NATL1A</strain>
    </source>
</reference>
<proteinExistence type="predicted"/>
<dbReference type="AlphaFoldDB" id="A2C340"/>
<evidence type="ECO:0000313" key="2">
    <source>
        <dbReference type="Proteomes" id="UP000002592"/>
    </source>
</evidence>
<dbReference type="HOGENOM" id="CLU_2956964_0_0_3"/>
<dbReference type="KEGG" id="pme:NATL1_13421"/>
<accession>A2C340</accession>
<protein>
    <submittedName>
        <fullName evidence="1">Uncharacterized protein</fullName>
    </submittedName>
</protein>
<evidence type="ECO:0000313" key="1">
    <source>
        <dbReference type="EMBL" id="ABM75900.1"/>
    </source>
</evidence>
<name>A2C340_PROM1</name>
<dbReference type="Proteomes" id="UP000002592">
    <property type="component" value="Chromosome"/>
</dbReference>
<dbReference type="EMBL" id="CP000553">
    <property type="protein sequence ID" value="ABM75900.1"/>
    <property type="molecule type" value="Genomic_DNA"/>
</dbReference>
<sequence>MSRFACLETSRIEIILFLISLRSRQKIVPLRQGQYQQASDSLYPFLFKERKKFAEGCRK</sequence>
<organism evidence="1 2">
    <name type="scientific">Prochlorococcus marinus (strain NATL1A)</name>
    <dbReference type="NCBI Taxonomy" id="167555"/>
    <lineage>
        <taxon>Bacteria</taxon>
        <taxon>Bacillati</taxon>
        <taxon>Cyanobacteriota</taxon>
        <taxon>Cyanophyceae</taxon>
        <taxon>Synechococcales</taxon>
        <taxon>Prochlorococcaceae</taxon>
        <taxon>Prochlorococcus</taxon>
    </lineage>
</organism>
<gene>
    <name evidence="1" type="ordered locus">NATL1_13421</name>
</gene>